<sequence>MLELKNHHPFAPRQPISAWMTSFSRRQKFRRMARSLLAERDETLSDLGYARSDLLDAMHLPLERDAMSYIEACRTKRKQQNPAI</sequence>
<organism evidence="1 2">
    <name type="scientific">Marinobacter qingdaonensis</name>
    <dbReference type="NCBI Taxonomy" id="3108486"/>
    <lineage>
        <taxon>Bacteria</taxon>
        <taxon>Pseudomonadati</taxon>
        <taxon>Pseudomonadota</taxon>
        <taxon>Gammaproteobacteria</taxon>
        <taxon>Pseudomonadales</taxon>
        <taxon>Marinobacteraceae</taxon>
        <taxon>Marinobacter</taxon>
    </lineage>
</organism>
<protein>
    <recommendedName>
        <fullName evidence="3">DUF1127 domain-containing protein</fullName>
    </recommendedName>
</protein>
<gene>
    <name evidence="1" type="ORF">U5822_10390</name>
</gene>
<accession>A0ABU5NZ68</accession>
<evidence type="ECO:0008006" key="3">
    <source>
        <dbReference type="Google" id="ProtNLM"/>
    </source>
</evidence>
<evidence type="ECO:0000313" key="2">
    <source>
        <dbReference type="Proteomes" id="UP001305746"/>
    </source>
</evidence>
<dbReference type="RefSeq" id="WP_322855556.1">
    <property type="nucleotide sequence ID" value="NZ_JAYDCJ010000003.1"/>
</dbReference>
<evidence type="ECO:0000313" key="1">
    <source>
        <dbReference type="EMBL" id="MEA1081080.1"/>
    </source>
</evidence>
<proteinExistence type="predicted"/>
<keyword evidence="2" id="KW-1185">Reference proteome</keyword>
<dbReference type="EMBL" id="JAYDCJ010000003">
    <property type="protein sequence ID" value="MEA1081080.1"/>
    <property type="molecule type" value="Genomic_DNA"/>
</dbReference>
<dbReference type="Proteomes" id="UP001305746">
    <property type="component" value="Unassembled WGS sequence"/>
</dbReference>
<name>A0ABU5NZ68_9GAMM</name>
<comment type="caution">
    <text evidence="1">The sequence shown here is derived from an EMBL/GenBank/DDBJ whole genome shotgun (WGS) entry which is preliminary data.</text>
</comment>
<reference evidence="1 2" key="1">
    <citation type="submission" date="2023-12" db="EMBL/GenBank/DDBJ databases">
        <title>Marinobacter qingdaonensis sp. nov., isolated from the intertidal sediment of Qingdao, PR China.</title>
        <authorList>
            <person name="Li Y."/>
        </authorList>
    </citation>
    <scope>NUCLEOTIDE SEQUENCE [LARGE SCALE GENOMIC DNA]</scope>
    <source>
        <strain evidence="1 2">ASW11-75</strain>
    </source>
</reference>